<sequence length="734" mass="83321">MRKSFATKPEMKAEGASFSIDDFKTVYSKYTTGFADFVEHPEVAVVIGENLMNYEQDQFVELASEFYTTNNKIIPLLKLLISTEVEKCQHKEVVFRQNNLCSKFLMTFSRSVARKFFKDTFSGYIQKVVTTPQCYEIDETRLVPGQILGSNLAQLVLSIKEYADILTKTKTLLPYEIVEVSKIMYNAVLTKFQGDEEFSMKTVTTFLINQIFTRVVSRPEESDIYAVETKLGLKSTRNLEMVSGGVRVICAHEVGNEPKCLDKVLASSKGLDAVFYAFSKYVVLEAPTPTQSNTTFQISRVTFDDLFILHNKIHSTATTVSDGKISCSDESKILIKKLDDTLGKPPSTTPIDGSNDRVMSDFEIVRKLERERILYRGGELSTGEKVYYITISLLVKLLKLAKESNPDDPMTLIDLLTSVLMNMSKAFVFVFDCSWFNGNDLPQNELITMCSSLVQLPQNIKTNFKHGYILHPEKNVKKTIESMISNYGAFSLSNGWNKNFDIVDDWQTLSKLFGETEVVIPEGSKLFVKREFHALKVNPKGKAQNRIILMTFNALLNIEPSSHDIMNEIELKGIKSVELFTGSPHVVIHFEAVTGRERKKKEDKTERTYILLDMAARETLLKLLFSVCFYREVLNGKKLEFDVFNGTKKSNSRIVVCVDRVVVIKKNELEHDIVYVSLKSVTITDGKTDDFKTVSFLFETLKNGGIEWVEKKFGIMKEDVCLVDIVNSLRIGKF</sequence>
<keyword evidence="4" id="KW-1185">Reference proteome</keyword>
<evidence type="ECO:0000256" key="1">
    <source>
        <dbReference type="ARBA" id="ARBA00022468"/>
    </source>
</evidence>
<dbReference type="InterPro" id="IPR001936">
    <property type="entry name" value="RasGAP_dom"/>
</dbReference>
<dbReference type="InterPro" id="IPR001251">
    <property type="entry name" value="CRAL-TRIO_dom"/>
</dbReference>
<feature type="domain" description="Ras-GAP" evidence="2">
    <location>
        <begin position="55"/>
        <end position="251"/>
    </location>
</feature>
<dbReference type="PROSITE" id="PS50018">
    <property type="entry name" value="RAS_GTPASE_ACTIV_2"/>
    <property type="match status" value="1"/>
</dbReference>
<dbReference type="PANTHER" id="PTHR10194:SF151">
    <property type="entry name" value="NEUROFIBROMIN-A"/>
    <property type="match status" value="1"/>
</dbReference>
<accession>A0A0A1U7D1</accession>
<dbReference type="EMBL" id="KB206500">
    <property type="protein sequence ID" value="ELP90312.1"/>
    <property type="molecule type" value="Genomic_DNA"/>
</dbReference>
<name>A0A0A1U7D1_ENTIV</name>
<organism evidence="3 4">
    <name type="scientific">Entamoeba invadens IP1</name>
    <dbReference type="NCBI Taxonomy" id="370355"/>
    <lineage>
        <taxon>Eukaryota</taxon>
        <taxon>Amoebozoa</taxon>
        <taxon>Evosea</taxon>
        <taxon>Archamoebae</taxon>
        <taxon>Mastigamoebida</taxon>
        <taxon>Entamoebidae</taxon>
        <taxon>Entamoeba</taxon>
    </lineage>
</organism>
<dbReference type="KEGG" id="eiv:EIN_505180"/>
<proteinExistence type="predicted"/>
<gene>
    <name evidence="3" type="ORF">EIN_505180</name>
</gene>
<dbReference type="InterPro" id="IPR036865">
    <property type="entry name" value="CRAL-TRIO_dom_sf"/>
</dbReference>
<dbReference type="InterPro" id="IPR039360">
    <property type="entry name" value="Ras_GTPase"/>
</dbReference>
<dbReference type="Pfam" id="PF13716">
    <property type="entry name" value="CRAL_TRIO_2"/>
    <property type="match status" value="1"/>
</dbReference>
<dbReference type="GO" id="GO:0005096">
    <property type="term" value="F:GTPase activator activity"/>
    <property type="evidence" value="ECO:0007669"/>
    <property type="project" value="UniProtKB-KW"/>
</dbReference>
<dbReference type="PANTHER" id="PTHR10194">
    <property type="entry name" value="RAS GTPASE-ACTIVATING PROTEINS"/>
    <property type="match status" value="1"/>
</dbReference>
<dbReference type="SUPFAM" id="SSF48350">
    <property type="entry name" value="GTPase activation domain, GAP"/>
    <property type="match status" value="1"/>
</dbReference>
<dbReference type="CDD" id="cd04519">
    <property type="entry name" value="RasGAP"/>
    <property type="match status" value="1"/>
</dbReference>
<reference evidence="3 4" key="1">
    <citation type="submission" date="2012-10" db="EMBL/GenBank/DDBJ databases">
        <authorList>
            <person name="Zafar N."/>
            <person name="Inman J."/>
            <person name="Hall N."/>
            <person name="Lorenzi H."/>
            <person name="Caler E."/>
        </authorList>
    </citation>
    <scope>NUCLEOTIDE SEQUENCE [LARGE SCALE GENOMIC DNA]</scope>
    <source>
        <strain evidence="3 4">IP1</strain>
    </source>
</reference>
<dbReference type="GeneID" id="14889283"/>
<dbReference type="Gene3D" id="3.40.525.10">
    <property type="entry name" value="CRAL-TRIO lipid binding domain"/>
    <property type="match status" value="1"/>
</dbReference>
<dbReference type="InterPro" id="IPR008936">
    <property type="entry name" value="Rho_GTPase_activation_prot"/>
</dbReference>
<dbReference type="Proteomes" id="UP000014680">
    <property type="component" value="Unassembled WGS sequence"/>
</dbReference>
<keyword evidence="1" id="KW-0343">GTPase activation</keyword>
<dbReference type="OrthoDB" id="1562946at2759"/>
<dbReference type="Gene3D" id="1.10.506.10">
    <property type="entry name" value="GTPase Activation - p120gap, domain 1"/>
    <property type="match status" value="1"/>
</dbReference>
<evidence type="ECO:0000313" key="4">
    <source>
        <dbReference type="Proteomes" id="UP000014680"/>
    </source>
</evidence>
<evidence type="ECO:0000259" key="2">
    <source>
        <dbReference type="PROSITE" id="PS50018"/>
    </source>
</evidence>
<dbReference type="VEuPathDB" id="AmoebaDB:EIN_505180"/>
<dbReference type="AlphaFoldDB" id="A0A0A1U7D1"/>
<evidence type="ECO:0000313" key="3">
    <source>
        <dbReference type="EMBL" id="ELP90312.1"/>
    </source>
</evidence>
<protein>
    <recommendedName>
        <fullName evidence="2">Ras-GAP domain-containing protein</fullName>
    </recommendedName>
</protein>
<dbReference type="SMART" id="SM00323">
    <property type="entry name" value="RasGAP"/>
    <property type="match status" value="1"/>
</dbReference>
<dbReference type="RefSeq" id="XP_004257083.1">
    <property type="nucleotide sequence ID" value="XM_004257035.1"/>
</dbReference>